<dbReference type="EMBL" id="UYRR01030976">
    <property type="protein sequence ID" value="VDK42025.1"/>
    <property type="molecule type" value="Genomic_DNA"/>
</dbReference>
<keyword evidence="1" id="KW-0812">Transmembrane</keyword>
<organism evidence="4">
    <name type="scientific">Anisakis simplex</name>
    <name type="common">Herring worm</name>
    <dbReference type="NCBI Taxonomy" id="6269"/>
    <lineage>
        <taxon>Eukaryota</taxon>
        <taxon>Metazoa</taxon>
        <taxon>Ecdysozoa</taxon>
        <taxon>Nematoda</taxon>
        <taxon>Chromadorea</taxon>
        <taxon>Rhabditida</taxon>
        <taxon>Spirurina</taxon>
        <taxon>Ascaridomorpha</taxon>
        <taxon>Ascaridoidea</taxon>
        <taxon>Anisakidae</taxon>
        <taxon>Anisakis</taxon>
        <taxon>Anisakis simplex complex</taxon>
    </lineage>
</organism>
<gene>
    <name evidence="2" type="ORF">ASIM_LOCUS9909</name>
</gene>
<protein>
    <submittedName>
        <fullName evidence="4">Protein kinase</fullName>
    </submittedName>
</protein>
<dbReference type="AlphaFoldDB" id="A0A0M3JR43"/>
<name>A0A0M3JR43_ANISI</name>
<feature type="transmembrane region" description="Helical" evidence="1">
    <location>
        <begin position="21"/>
        <end position="44"/>
    </location>
</feature>
<dbReference type="Proteomes" id="UP000267096">
    <property type="component" value="Unassembled WGS sequence"/>
</dbReference>
<sequence>MSDVVCFRLQCWIREHLMKTTIIGCVLFLVLLLVALAIILPLTLSSRASNGSITPIQSNLSTTNHSTTPSTTTEPFSPGYCIDISTQMFEIDNITALQSLRPDPRQFGDYILTASDHVILLSGCQPQMISLAEWSSGEGSVQRCAGNSVTVIEHRTAADEQCSRCDVLDVADSCRQNVDVCSQSSFAFCCRDCGPNSLSSATYCSLRGSPLIENESVFLDARFTLNNSTSYSLLFSTLSYNHQTLCILQQHVMRYEGVQVAVVLLPTESCDDSVRDFAGYIDDFQSVSITMLSNEWWKALLLDSGTVYLSNSNGSMHVLRDLVNGTSSKLLMQPDRWNNVLLVDFCMETGRFSASRVNLNRTDAHYGELDILVPRQIAISVPGKFMDAFLDDGQLVLWNTVENAVFVTRVRFKWT</sequence>
<keyword evidence="1" id="KW-0472">Membrane</keyword>
<proteinExistence type="predicted"/>
<reference evidence="4" key="1">
    <citation type="submission" date="2017-02" db="UniProtKB">
        <authorList>
            <consortium name="WormBaseParasite"/>
        </authorList>
    </citation>
    <scope>IDENTIFICATION</scope>
</reference>
<evidence type="ECO:0000313" key="4">
    <source>
        <dbReference type="WBParaSite" id="ASIM_0001017801-mRNA-1"/>
    </source>
</evidence>
<evidence type="ECO:0000313" key="2">
    <source>
        <dbReference type="EMBL" id="VDK42025.1"/>
    </source>
</evidence>
<keyword evidence="1" id="KW-1133">Transmembrane helix</keyword>
<accession>A0A0M3JR43</accession>
<keyword evidence="3" id="KW-1185">Reference proteome</keyword>
<dbReference type="WBParaSite" id="ASIM_0001017801-mRNA-1">
    <property type="protein sequence ID" value="ASIM_0001017801-mRNA-1"/>
    <property type="gene ID" value="ASIM_0001017801"/>
</dbReference>
<evidence type="ECO:0000313" key="3">
    <source>
        <dbReference type="Proteomes" id="UP000267096"/>
    </source>
</evidence>
<reference evidence="2 3" key="2">
    <citation type="submission" date="2018-11" db="EMBL/GenBank/DDBJ databases">
        <authorList>
            <consortium name="Pathogen Informatics"/>
        </authorList>
    </citation>
    <scope>NUCLEOTIDE SEQUENCE [LARGE SCALE GENOMIC DNA]</scope>
</reference>
<evidence type="ECO:0000256" key="1">
    <source>
        <dbReference type="SAM" id="Phobius"/>
    </source>
</evidence>